<reference evidence="2 3" key="1">
    <citation type="submission" date="2017-02" db="EMBL/GenBank/DDBJ databases">
        <title>Genome sequence of Microcystis aeruginosa KW.</title>
        <authorList>
            <person name="Oh H.-M."/>
            <person name="Ahn C.-Y."/>
            <person name="Jeong H."/>
            <person name="Srivastava A."/>
            <person name="Lee H.-G."/>
            <person name="Kang S.-R."/>
        </authorList>
    </citation>
    <scope>NUCLEOTIDE SEQUENCE [LARGE SCALE GENOMIC DNA]</scope>
    <source>
        <strain evidence="2 3">KW</strain>
    </source>
</reference>
<keyword evidence="1" id="KW-1133">Transmembrane helix</keyword>
<dbReference type="EMBL" id="MVGR01000003">
    <property type="protein sequence ID" value="OPF18973.1"/>
    <property type="molecule type" value="Genomic_DNA"/>
</dbReference>
<organism evidence="2 3">
    <name type="scientific">Microcystis aeruginosa KW</name>
    <dbReference type="NCBI Taxonomy" id="1960155"/>
    <lineage>
        <taxon>Bacteria</taxon>
        <taxon>Bacillati</taxon>
        <taxon>Cyanobacteriota</taxon>
        <taxon>Cyanophyceae</taxon>
        <taxon>Oscillatoriophycideae</taxon>
        <taxon>Chroococcales</taxon>
        <taxon>Microcystaceae</taxon>
        <taxon>Microcystis</taxon>
    </lineage>
</organism>
<evidence type="ECO:0000313" key="3">
    <source>
        <dbReference type="Proteomes" id="UP000189835"/>
    </source>
</evidence>
<keyword evidence="1" id="KW-0812">Transmembrane</keyword>
<keyword evidence="1" id="KW-0472">Membrane</keyword>
<comment type="caution">
    <text evidence="2">The sequence shown here is derived from an EMBL/GenBank/DDBJ whole genome shotgun (WGS) entry which is preliminary data.</text>
</comment>
<proteinExistence type="predicted"/>
<dbReference type="Proteomes" id="UP000189835">
    <property type="component" value="Unassembled WGS sequence"/>
</dbReference>
<evidence type="ECO:0000313" key="2">
    <source>
        <dbReference type="EMBL" id="OPF18973.1"/>
    </source>
</evidence>
<protein>
    <submittedName>
        <fullName evidence="2">Uncharacterized protein</fullName>
    </submittedName>
</protein>
<accession>A0A1V4BWF8</accession>
<name>A0A1V4BWF8_MICAE</name>
<feature type="transmembrane region" description="Helical" evidence="1">
    <location>
        <begin position="15"/>
        <end position="32"/>
    </location>
</feature>
<sequence>MDPCLAIGYRLSRRGYGWGLIILIIVLIPASARSGGNKHNKLQKTGFFKKPVFSCNRVVPYHRLIKLDKSCLCFQ</sequence>
<gene>
    <name evidence="2" type="ORF">B1L04_06030</name>
</gene>
<dbReference type="AlphaFoldDB" id="A0A1V4BWF8"/>
<evidence type="ECO:0000256" key="1">
    <source>
        <dbReference type="SAM" id="Phobius"/>
    </source>
</evidence>